<reference evidence="1 2" key="1">
    <citation type="journal article" date="2023" name="Sci. Data">
        <title>Genome assembly of the Korean intertidal mud-creeper Batillaria attramentaria.</title>
        <authorList>
            <person name="Patra A.K."/>
            <person name="Ho P.T."/>
            <person name="Jun S."/>
            <person name="Lee S.J."/>
            <person name="Kim Y."/>
            <person name="Won Y.J."/>
        </authorList>
    </citation>
    <scope>NUCLEOTIDE SEQUENCE [LARGE SCALE GENOMIC DNA]</scope>
    <source>
        <strain evidence="1">Wonlab-2016</strain>
    </source>
</reference>
<keyword evidence="2" id="KW-1185">Reference proteome</keyword>
<proteinExistence type="predicted"/>
<accession>A0ABD0L335</accession>
<evidence type="ECO:0000313" key="2">
    <source>
        <dbReference type="Proteomes" id="UP001519460"/>
    </source>
</evidence>
<dbReference type="AlphaFoldDB" id="A0ABD0L335"/>
<name>A0ABD0L335_9CAEN</name>
<gene>
    <name evidence="1" type="ORF">BaRGS_00015150</name>
</gene>
<dbReference type="Proteomes" id="UP001519460">
    <property type="component" value="Unassembled WGS sequence"/>
</dbReference>
<comment type="caution">
    <text evidence="1">The sequence shown here is derived from an EMBL/GenBank/DDBJ whole genome shotgun (WGS) entry which is preliminary data.</text>
</comment>
<sequence>MDCSTYDRRLLAMGDVRLKVVDVSRPDELTVTKRLPADPYSGGRGFHSPVGQESDGGRYILYQTLKQQWGIKCGTKLRGVERLATEVSQRNQADASME</sequence>
<protein>
    <submittedName>
        <fullName evidence="1">Uncharacterized protein</fullName>
    </submittedName>
</protein>
<organism evidence="1 2">
    <name type="scientific">Batillaria attramentaria</name>
    <dbReference type="NCBI Taxonomy" id="370345"/>
    <lineage>
        <taxon>Eukaryota</taxon>
        <taxon>Metazoa</taxon>
        <taxon>Spiralia</taxon>
        <taxon>Lophotrochozoa</taxon>
        <taxon>Mollusca</taxon>
        <taxon>Gastropoda</taxon>
        <taxon>Caenogastropoda</taxon>
        <taxon>Sorbeoconcha</taxon>
        <taxon>Cerithioidea</taxon>
        <taxon>Batillariidae</taxon>
        <taxon>Batillaria</taxon>
    </lineage>
</organism>
<dbReference type="EMBL" id="JACVVK020000091">
    <property type="protein sequence ID" value="KAK7493638.1"/>
    <property type="molecule type" value="Genomic_DNA"/>
</dbReference>
<evidence type="ECO:0000313" key="1">
    <source>
        <dbReference type="EMBL" id="KAK7493638.1"/>
    </source>
</evidence>